<dbReference type="InterPro" id="IPR000571">
    <property type="entry name" value="Znf_CCCH"/>
</dbReference>
<feature type="zinc finger region" description="C3H1-type" evidence="11">
    <location>
        <begin position="176"/>
        <end position="198"/>
    </location>
</feature>
<comment type="similarity">
    <text evidence="10">Belongs to the ARTD/PARP family.</text>
</comment>
<dbReference type="InterPro" id="IPR057602">
    <property type="entry name" value="Zfn-CCCH_PARP12"/>
</dbReference>
<keyword evidence="5 11" id="KW-0479">Metal-binding</keyword>
<dbReference type="OrthoDB" id="6133115at2759"/>
<organism evidence="14 15">
    <name type="scientific">Channa argus</name>
    <name type="common">Northern snakehead</name>
    <name type="synonym">Ophicephalus argus</name>
    <dbReference type="NCBI Taxonomy" id="215402"/>
    <lineage>
        <taxon>Eukaryota</taxon>
        <taxon>Metazoa</taxon>
        <taxon>Chordata</taxon>
        <taxon>Craniata</taxon>
        <taxon>Vertebrata</taxon>
        <taxon>Euteleostomi</taxon>
        <taxon>Actinopterygii</taxon>
        <taxon>Neopterygii</taxon>
        <taxon>Teleostei</taxon>
        <taxon>Neoteleostei</taxon>
        <taxon>Acanthomorphata</taxon>
        <taxon>Anabantaria</taxon>
        <taxon>Anabantiformes</taxon>
        <taxon>Channoidei</taxon>
        <taxon>Channidae</taxon>
        <taxon>Channa</taxon>
    </lineage>
</organism>
<dbReference type="PANTHER" id="PTHR45740">
    <property type="entry name" value="POLY [ADP-RIBOSE] POLYMERASE"/>
    <property type="match status" value="1"/>
</dbReference>
<dbReference type="SMART" id="SM00356">
    <property type="entry name" value="ZnF_C3H1"/>
    <property type="match status" value="3"/>
</dbReference>
<feature type="zinc finger region" description="C3H1-type" evidence="11">
    <location>
        <begin position="252"/>
        <end position="279"/>
    </location>
</feature>
<dbReference type="GO" id="GO:0003950">
    <property type="term" value="F:NAD+ poly-ADP-ribosyltransferase activity"/>
    <property type="evidence" value="ECO:0007669"/>
    <property type="project" value="TreeGrafter"/>
</dbReference>
<sequence>MSEYSREVLLATSVLCSSGGSMQLLQLHRNLLQRCNISEETFCYIVEHCPRFLMVRGPGTEPRVVARTLLRLCRSYAQEGRCGGCEALHLCKFFIYGTCRFGKGRKPCKLSHDIRSDHNYQLLREWTLHMLSEDDLFLLLLQNDPALLPEVCLHYNKGSTPHGCCTFQNTCTKVHLCQHFLQGDCLFGSRCKRHHTVDEHGRCMLEKRGLSGNIIQDLPSIYRNIHNLAAAAATADSTSTEKSPEWVSEPAADEMNICLHFLRNSCRFHNECRKVHFHLPYRWEVFDRSVWIDLQHMEDIERDFCDPSRAQSSGDQPVNFLTMTRDSKPVRRLSTVSSVTKPPHYLLTTKWKWYYKGDQGNWLEYGQMDEKQRATSVTSRNLEEAYVSDRAAKVKVVKGHREYIINFTDIYQRNYKHNTKRRVRRRPVFVSVAEIEKQVSAGNPGPDVVLLDLIRAGGDMDLSSAKLYL</sequence>
<dbReference type="EMBL" id="CM015732">
    <property type="protein sequence ID" value="KAF3705387.1"/>
    <property type="molecule type" value="Genomic_DNA"/>
</dbReference>
<dbReference type="GO" id="GO:0008270">
    <property type="term" value="F:zinc ion binding"/>
    <property type="evidence" value="ECO:0007669"/>
    <property type="project" value="UniProtKB-KW"/>
</dbReference>
<evidence type="ECO:0000256" key="8">
    <source>
        <dbReference type="ARBA" id="ARBA00022833"/>
    </source>
</evidence>
<feature type="domain" description="WWE" evidence="13">
    <location>
        <begin position="338"/>
        <end position="425"/>
    </location>
</feature>
<dbReference type="InterPro" id="IPR037197">
    <property type="entry name" value="WWE_dom_sf"/>
</dbReference>
<dbReference type="InterPro" id="IPR004170">
    <property type="entry name" value="WWE_dom"/>
</dbReference>
<protein>
    <submittedName>
        <fullName evidence="14">Poly [ADP-ribose] polymerase 12</fullName>
    </submittedName>
</protein>
<evidence type="ECO:0000256" key="11">
    <source>
        <dbReference type="PROSITE-ProRule" id="PRU00723"/>
    </source>
</evidence>
<dbReference type="PANTHER" id="PTHR45740:SF13">
    <property type="entry name" value="POLY (ADP-RIBOSE) POLYMERASE FAMILY, MEMBER 12B"/>
    <property type="match status" value="1"/>
</dbReference>
<evidence type="ECO:0000256" key="9">
    <source>
        <dbReference type="ARBA" id="ARBA00023242"/>
    </source>
</evidence>
<dbReference type="PROSITE" id="PS50918">
    <property type="entry name" value="WWE"/>
    <property type="match status" value="1"/>
</dbReference>
<evidence type="ECO:0000256" key="1">
    <source>
        <dbReference type="ARBA" id="ARBA00004123"/>
    </source>
</evidence>
<dbReference type="GO" id="GO:1990404">
    <property type="term" value="F:NAD+-protein mono-ADP-ribosyltransferase activity"/>
    <property type="evidence" value="ECO:0007669"/>
    <property type="project" value="TreeGrafter"/>
</dbReference>
<evidence type="ECO:0000259" key="13">
    <source>
        <dbReference type="PROSITE" id="PS50918"/>
    </source>
</evidence>
<keyword evidence="6" id="KW-0677">Repeat</keyword>
<reference evidence="15" key="2">
    <citation type="submission" date="2019-02" db="EMBL/GenBank/DDBJ databases">
        <title>Opniocepnalus argus Var Kimnra genome.</title>
        <authorList>
            <person name="Zhou C."/>
            <person name="Xiao S."/>
        </authorList>
    </citation>
    <scope>NUCLEOTIDE SEQUENCE [LARGE SCALE GENOMIC DNA]</scope>
</reference>
<evidence type="ECO:0000313" key="15">
    <source>
        <dbReference type="Proteomes" id="UP000503349"/>
    </source>
</evidence>
<dbReference type="Pfam" id="PF00642">
    <property type="entry name" value="zf-CCCH"/>
    <property type="match status" value="1"/>
</dbReference>
<feature type="domain" description="C3H1-type" evidence="12">
    <location>
        <begin position="176"/>
        <end position="198"/>
    </location>
</feature>
<dbReference type="Pfam" id="PF02825">
    <property type="entry name" value="WWE"/>
    <property type="match status" value="1"/>
</dbReference>
<evidence type="ECO:0000256" key="3">
    <source>
        <dbReference type="ARBA" id="ARBA00022490"/>
    </source>
</evidence>
<evidence type="ECO:0000256" key="2">
    <source>
        <dbReference type="ARBA" id="ARBA00004496"/>
    </source>
</evidence>
<evidence type="ECO:0000259" key="12">
    <source>
        <dbReference type="PROSITE" id="PS50103"/>
    </source>
</evidence>
<dbReference type="Pfam" id="PF23466">
    <property type="entry name" value="WWE_4"/>
    <property type="match status" value="1"/>
</dbReference>
<gene>
    <name evidence="14" type="ORF">EXN66_Car021078</name>
</gene>
<dbReference type="InterPro" id="IPR056226">
    <property type="entry name" value="WH_PARP12"/>
</dbReference>
<keyword evidence="4" id="KW-0597">Phosphoprotein</keyword>
<keyword evidence="15" id="KW-1185">Reference proteome</keyword>
<keyword evidence="9" id="KW-0539">Nucleus</keyword>
<dbReference type="Proteomes" id="UP000503349">
    <property type="component" value="Chromosome 21"/>
</dbReference>
<keyword evidence="3" id="KW-0963">Cytoplasm</keyword>
<dbReference type="InterPro" id="IPR051712">
    <property type="entry name" value="ARTD-AVP"/>
</dbReference>
<accession>A0A6G1QSD4</accession>
<evidence type="ECO:0000256" key="5">
    <source>
        <dbReference type="ARBA" id="ARBA00022723"/>
    </source>
</evidence>
<feature type="domain" description="C3H1-type" evidence="12">
    <location>
        <begin position="90"/>
        <end position="115"/>
    </location>
</feature>
<feature type="zinc finger region" description="C3H1-type" evidence="11">
    <location>
        <begin position="90"/>
        <end position="115"/>
    </location>
</feature>
<dbReference type="Gene3D" id="3.30.1370.210">
    <property type="match status" value="1"/>
</dbReference>
<keyword evidence="8 11" id="KW-0862">Zinc</keyword>
<comment type="subcellular location">
    <subcellularLocation>
        <location evidence="2">Cytoplasm</location>
    </subcellularLocation>
    <subcellularLocation>
        <location evidence="1">Nucleus</location>
    </subcellularLocation>
</comment>
<evidence type="ECO:0000256" key="10">
    <source>
        <dbReference type="ARBA" id="ARBA00024347"/>
    </source>
</evidence>
<name>A0A6G1QSD4_CHAAH</name>
<feature type="domain" description="C3H1-type" evidence="12">
    <location>
        <begin position="252"/>
        <end position="279"/>
    </location>
</feature>
<dbReference type="PROSITE" id="PS50103">
    <property type="entry name" value="ZF_C3H1"/>
    <property type="match status" value="3"/>
</dbReference>
<evidence type="ECO:0000256" key="4">
    <source>
        <dbReference type="ARBA" id="ARBA00022553"/>
    </source>
</evidence>
<evidence type="ECO:0000256" key="7">
    <source>
        <dbReference type="ARBA" id="ARBA00022771"/>
    </source>
</evidence>
<keyword evidence="7 11" id="KW-0863">Zinc-finger</keyword>
<reference evidence="14 15" key="1">
    <citation type="submission" date="2019-02" db="EMBL/GenBank/DDBJ databases">
        <title>Opniocepnalus argus genome.</title>
        <authorList>
            <person name="Zhou C."/>
            <person name="Xiao S."/>
        </authorList>
    </citation>
    <scope>NUCLEOTIDE SEQUENCE [LARGE SCALE GENOMIC DNA]</scope>
    <source>
        <strain evidence="14">OARG1902GOOAL</strain>
        <tissue evidence="14">Muscle</tissue>
    </source>
</reference>
<dbReference type="GO" id="GO:0005634">
    <property type="term" value="C:nucleus"/>
    <property type="evidence" value="ECO:0007669"/>
    <property type="project" value="UniProtKB-SubCell"/>
</dbReference>
<dbReference type="GO" id="GO:0005737">
    <property type="term" value="C:cytoplasm"/>
    <property type="evidence" value="ECO:0007669"/>
    <property type="project" value="UniProtKB-SubCell"/>
</dbReference>
<dbReference type="SUPFAM" id="SSF117839">
    <property type="entry name" value="WWE domain"/>
    <property type="match status" value="1"/>
</dbReference>
<dbReference type="Pfam" id="PF25261">
    <property type="entry name" value="zf-CCCH_PARP12"/>
    <property type="match status" value="1"/>
</dbReference>
<dbReference type="Pfam" id="PF24356">
    <property type="entry name" value="WHD_PARP12"/>
    <property type="match status" value="1"/>
</dbReference>
<proteinExistence type="inferred from homology"/>
<dbReference type="Gene3D" id="3.30.720.50">
    <property type="match status" value="1"/>
</dbReference>
<evidence type="ECO:0000313" key="14">
    <source>
        <dbReference type="EMBL" id="KAF3705387.1"/>
    </source>
</evidence>
<evidence type="ECO:0000256" key="6">
    <source>
        <dbReference type="ARBA" id="ARBA00022737"/>
    </source>
</evidence>
<dbReference type="AlphaFoldDB" id="A0A6G1QSD4"/>